<dbReference type="AlphaFoldDB" id="A0A0G0X987"/>
<keyword evidence="1" id="KW-1133">Transmembrane helix</keyword>
<dbReference type="PROSITE" id="PS51257">
    <property type="entry name" value="PROKAR_LIPOPROTEIN"/>
    <property type="match status" value="1"/>
</dbReference>
<accession>A0A0G0X987</accession>
<organism evidence="2 3">
    <name type="scientific">Candidatus Roizmanbacteria bacterium GW2011_GWC2_41_7</name>
    <dbReference type="NCBI Taxonomy" id="1618487"/>
    <lineage>
        <taxon>Bacteria</taxon>
        <taxon>Candidatus Roizmaniibacteriota</taxon>
    </lineage>
</organism>
<feature type="transmembrane region" description="Helical" evidence="1">
    <location>
        <begin position="186"/>
        <end position="206"/>
    </location>
</feature>
<reference evidence="2 3" key="1">
    <citation type="journal article" date="2015" name="Nature">
        <title>rRNA introns, odd ribosomes, and small enigmatic genomes across a large radiation of phyla.</title>
        <authorList>
            <person name="Brown C.T."/>
            <person name="Hug L.A."/>
            <person name="Thomas B.C."/>
            <person name="Sharon I."/>
            <person name="Castelle C.J."/>
            <person name="Singh A."/>
            <person name="Wilkins M.J."/>
            <person name="Williams K.H."/>
            <person name="Banfield J.F."/>
        </authorList>
    </citation>
    <scope>NUCLEOTIDE SEQUENCE [LARGE SCALE GENOMIC DNA]</scope>
</reference>
<feature type="transmembrane region" description="Helical" evidence="1">
    <location>
        <begin position="158"/>
        <end position="180"/>
    </location>
</feature>
<proteinExistence type="predicted"/>
<feature type="transmembrane region" description="Helical" evidence="1">
    <location>
        <begin position="213"/>
        <end position="231"/>
    </location>
</feature>
<protein>
    <recommendedName>
        <fullName evidence="4">Glycosyltransferase RgtA/B/C/D-like domain-containing protein</fullName>
    </recommendedName>
</protein>
<evidence type="ECO:0008006" key="4">
    <source>
        <dbReference type="Google" id="ProtNLM"/>
    </source>
</evidence>
<keyword evidence="1" id="KW-0472">Membrane</keyword>
<gene>
    <name evidence="2" type="ORF">UU78_C0047G0003</name>
</gene>
<feature type="transmembrane region" description="Helical" evidence="1">
    <location>
        <begin position="334"/>
        <end position="353"/>
    </location>
</feature>
<name>A0A0G0X987_9BACT</name>
<feature type="transmembrane region" description="Helical" evidence="1">
    <location>
        <begin position="70"/>
        <end position="88"/>
    </location>
</feature>
<feature type="transmembrane region" description="Helical" evidence="1">
    <location>
        <begin position="279"/>
        <end position="298"/>
    </location>
</feature>
<feature type="transmembrane region" description="Helical" evidence="1">
    <location>
        <begin position="310"/>
        <end position="328"/>
    </location>
</feature>
<feature type="transmembrane region" description="Helical" evidence="1">
    <location>
        <begin position="95"/>
        <end position="114"/>
    </location>
</feature>
<evidence type="ECO:0000313" key="3">
    <source>
        <dbReference type="Proteomes" id="UP000034371"/>
    </source>
</evidence>
<feature type="transmembrane region" description="Helical" evidence="1">
    <location>
        <begin position="360"/>
        <end position="377"/>
    </location>
</feature>
<dbReference type="EMBL" id="LCBY01000047">
    <property type="protein sequence ID" value="KKS20947.1"/>
    <property type="molecule type" value="Genomic_DNA"/>
</dbReference>
<sequence>MKKGIVSYKIKWLYVAITIVILACIPRAIELVCGNYVFGFDQGKHWLGAKALVVDHKIPLIGDEVGGARGFFQGPGWIYSLSIFYLLFQGNPYGGIILMFLSGITTVMLALWLFKKAFGALTSGCIGLLLAISPILIESSRLTWPPHMIPPLAVISLYAFWKMLTGAYMYIPILFFVVAMMEHFEIASAGTMAIVLLLYIIPFGIMKKIPLKIVVLSILAWCIPFIPLIIFDIRHQFLNTKGIIETFGGDRQIQSSLALLVANHRMIFSTNIFHSFQKIFSPYYIIIGLLIIGAFQLIDRTVSQTKRQFVFFLYLFPCILFGVLLFYKNDLWPWWLYELSVVMVVLIGMNISWMLEKKGILRFIAIVTFILMFAGYTKESIRFWKNDYPNYGGVHKIRGKLDALDYIFQDAKTKDFGIFFFTPPVYTYAYDFLNSWYGKTKYGYVPPQEKRAVYYLLAEPDPEKPWTYKGFLETAVTGGTTVSRVTLPSEFVVEKRTMP</sequence>
<feature type="transmembrane region" description="Helical" evidence="1">
    <location>
        <begin position="12"/>
        <end position="29"/>
    </location>
</feature>
<evidence type="ECO:0000313" key="2">
    <source>
        <dbReference type="EMBL" id="KKS20947.1"/>
    </source>
</evidence>
<dbReference type="Proteomes" id="UP000034371">
    <property type="component" value="Unassembled WGS sequence"/>
</dbReference>
<comment type="caution">
    <text evidence="2">The sequence shown here is derived from an EMBL/GenBank/DDBJ whole genome shotgun (WGS) entry which is preliminary data.</text>
</comment>
<evidence type="ECO:0000256" key="1">
    <source>
        <dbReference type="SAM" id="Phobius"/>
    </source>
</evidence>
<keyword evidence="1" id="KW-0812">Transmembrane</keyword>
<feature type="transmembrane region" description="Helical" evidence="1">
    <location>
        <begin position="120"/>
        <end position="137"/>
    </location>
</feature>